<keyword evidence="2" id="KW-0479">Metal-binding</keyword>
<keyword evidence="4" id="KW-0411">Iron-sulfur</keyword>
<evidence type="ECO:0000256" key="3">
    <source>
        <dbReference type="ARBA" id="ARBA00023004"/>
    </source>
</evidence>
<dbReference type="EMBL" id="SJZJ01000020">
    <property type="protein sequence ID" value="TCJ22860.1"/>
    <property type="molecule type" value="Genomic_DNA"/>
</dbReference>
<evidence type="ECO:0000256" key="6">
    <source>
        <dbReference type="ARBA" id="ARBA00038001"/>
    </source>
</evidence>
<feature type="domain" description="Rieske" evidence="7">
    <location>
        <begin position="25"/>
        <end position="76"/>
    </location>
</feature>
<dbReference type="InterPro" id="IPR036922">
    <property type="entry name" value="Rieske_2Fe-2S_sf"/>
</dbReference>
<evidence type="ECO:0000256" key="2">
    <source>
        <dbReference type="ARBA" id="ARBA00022723"/>
    </source>
</evidence>
<comment type="cofactor">
    <cofactor evidence="5">
        <name>[2Fe-2S] cluster</name>
        <dbReference type="ChEBI" id="CHEBI:190135"/>
    </cofactor>
</comment>
<dbReference type="RefSeq" id="WP_131584412.1">
    <property type="nucleotide sequence ID" value="NZ_SJZJ01000020.1"/>
</dbReference>
<evidence type="ECO:0000313" key="8">
    <source>
        <dbReference type="EMBL" id="TCJ22860.1"/>
    </source>
</evidence>
<sequence length="108" mass="11650">MAIVRIRLPLPRKVVTRVGMWAVGNTGEEHFAVDRVCRHLGGPLDKGAINRDGCLVCPWHGAAYDVHTGRMVRGPQGIFAKIPGLGAAFRGLSAVVPLRRATVEIEGE</sequence>
<dbReference type="Pfam" id="PF00355">
    <property type="entry name" value="Rieske"/>
    <property type="match status" value="1"/>
</dbReference>
<organism evidence="8 9">
    <name type="scientific">Nocardioides jejuensis</name>
    <dbReference type="NCBI Taxonomy" id="2502782"/>
    <lineage>
        <taxon>Bacteria</taxon>
        <taxon>Bacillati</taxon>
        <taxon>Actinomycetota</taxon>
        <taxon>Actinomycetes</taxon>
        <taxon>Propionibacteriales</taxon>
        <taxon>Nocardioidaceae</taxon>
        <taxon>Nocardioides</taxon>
    </lineage>
</organism>
<dbReference type="CDD" id="cd03467">
    <property type="entry name" value="Rieske"/>
    <property type="match status" value="1"/>
</dbReference>
<dbReference type="OrthoDB" id="9795104at2"/>
<keyword evidence="3" id="KW-0408">Iron</keyword>
<dbReference type="PROSITE" id="PS51296">
    <property type="entry name" value="RIESKE"/>
    <property type="match status" value="1"/>
</dbReference>
<dbReference type="GO" id="GO:0016705">
    <property type="term" value="F:oxidoreductase activity, acting on paired donors, with incorporation or reduction of molecular oxygen"/>
    <property type="evidence" value="ECO:0007669"/>
    <property type="project" value="UniProtKB-ARBA"/>
</dbReference>
<proteinExistence type="inferred from homology"/>
<evidence type="ECO:0000256" key="5">
    <source>
        <dbReference type="ARBA" id="ARBA00034078"/>
    </source>
</evidence>
<comment type="similarity">
    <text evidence="6">Belongs to the bacterial ring-hydroxylating dioxygenase ferredoxin component family.</text>
</comment>
<protein>
    <submittedName>
        <fullName evidence="8">Rieske (2Fe-2S) protein</fullName>
    </submittedName>
</protein>
<dbReference type="PANTHER" id="PTHR21496:SF0">
    <property type="entry name" value="RIESKE DOMAIN-CONTAINING PROTEIN"/>
    <property type="match status" value="1"/>
</dbReference>
<evidence type="ECO:0000259" key="7">
    <source>
        <dbReference type="PROSITE" id="PS51296"/>
    </source>
</evidence>
<dbReference type="GO" id="GO:0004497">
    <property type="term" value="F:monooxygenase activity"/>
    <property type="evidence" value="ECO:0007669"/>
    <property type="project" value="UniProtKB-ARBA"/>
</dbReference>
<evidence type="ECO:0000256" key="1">
    <source>
        <dbReference type="ARBA" id="ARBA00022714"/>
    </source>
</evidence>
<dbReference type="PANTHER" id="PTHR21496">
    <property type="entry name" value="FERREDOXIN-RELATED"/>
    <property type="match status" value="1"/>
</dbReference>
<dbReference type="Proteomes" id="UP000295453">
    <property type="component" value="Unassembled WGS sequence"/>
</dbReference>
<reference evidence="8 9" key="1">
    <citation type="submission" date="2019-03" db="EMBL/GenBank/DDBJ databases">
        <authorList>
            <person name="Kim M.K.M."/>
        </authorList>
    </citation>
    <scope>NUCLEOTIDE SEQUENCE [LARGE SCALE GENOMIC DNA]</scope>
    <source>
        <strain evidence="8 9">18JY15-6</strain>
    </source>
</reference>
<evidence type="ECO:0000256" key="4">
    <source>
        <dbReference type="ARBA" id="ARBA00023014"/>
    </source>
</evidence>
<dbReference type="SUPFAM" id="SSF50022">
    <property type="entry name" value="ISP domain"/>
    <property type="match status" value="1"/>
</dbReference>
<comment type="caution">
    <text evidence="8">The sequence shown here is derived from an EMBL/GenBank/DDBJ whole genome shotgun (WGS) entry which is preliminary data.</text>
</comment>
<keyword evidence="9" id="KW-1185">Reference proteome</keyword>
<gene>
    <name evidence="8" type="ORF">EPD65_11910</name>
</gene>
<dbReference type="GO" id="GO:0051537">
    <property type="term" value="F:2 iron, 2 sulfur cluster binding"/>
    <property type="evidence" value="ECO:0007669"/>
    <property type="project" value="UniProtKB-KW"/>
</dbReference>
<dbReference type="AlphaFoldDB" id="A0A4R1BXS6"/>
<dbReference type="InterPro" id="IPR017941">
    <property type="entry name" value="Rieske_2Fe-2S"/>
</dbReference>
<keyword evidence="1" id="KW-0001">2Fe-2S</keyword>
<dbReference type="GO" id="GO:0046872">
    <property type="term" value="F:metal ion binding"/>
    <property type="evidence" value="ECO:0007669"/>
    <property type="project" value="UniProtKB-KW"/>
</dbReference>
<name>A0A4R1BXS6_9ACTN</name>
<evidence type="ECO:0000313" key="9">
    <source>
        <dbReference type="Proteomes" id="UP000295453"/>
    </source>
</evidence>
<accession>A0A4R1BXS6</accession>
<dbReference type="Gene3D" id="2.102.10.10">
    <property type="entry name" value="Rieske [2Fe-2S] iron-sulphur domain"/>
    <property type="match status" value="1"/>
</dbReference>